<comment type="caution">
    <text evidence="7">The sequence shown here is derived from an EMBL/GenBank/DDBJ whole genome shotgun (WGS) entry which is preliminary data.</text>
</comment>
<name>A0ABR7NPH4_9FIRM</name>
<dbReference type="Proteomes" id="UP000647491">
    <property type="component" value="Unassembled WGS sequence"/>
</dbReference>
<keyword evidence="2 5" id="KW-0812">Transmembrane</keyword>
<feature type="transmembrane region" description="Helical" evidence="5">
    <location>
        <begin position="26"/>
        <end position="45"/>
    </location>
</feature>
<dbReference type="EMBL" id="JACRTJ010000003">
    <property type="protein sequence ID" value="MBC8597819.1"/>
    <property type="molecule type" value="Genomic_DNA"/>
</dbReference>
<keyword evidence="8" id="KW-1185">Reference proteome</keyword>
<proteinExistence type="predicted"/>
<evidence type="ECO:0000313" key="7">
    <source>
        <dbReference type="EMBL" id="MBC8597819.1"/>
    </source>
</evidence>
<dbReference type="PANTHER" id="PTHR37422:SF13">
    <property type="entry name" value="LIPOPOLYSACCHARIDE BIOSYNTHESIS PROTEIN PA4999-RELATED"/>
    <property type="match status" value="1"/>
</dbReference>
<evidence type="ECO:0000313" key="8">
    <source>
        <dbReference type="Proteomes" id="UP000647491"/>
    </source>
</evidence>
<keyword evidence="7" id="KW-0436">Ligase</keyword>
<sequence length="544" mass="61901">MSNKVSGKRQKGADSPELREKDARSMAGIMGVFAVAVLGIFPLAYDNYYYNILETKYHFYCVASIAAMALMLFYGIFSGRIAGFFRGDGSEKGGSGFFKRILGGLNFVDWAMLAFWGANVISWILCVDWRWDAFWGTFGRYNGVFLITLYTVVYFLVTRFFRFRQWYLDLFLVTGMLVCGFGITDYFRMDLLHFKAELSADQHATFVSTFGNINTYTVYVGAVLAVSMTLFTLDKDWRKRIWYFTAMMVSSVAIIMGTSDNAYLTLGALLGFLPLYLFRTWSGIRRYLMAAAGFFTAAWIVEWANVKYADKVLGIDSLFTMFVQYEHFKEIVLALWIAAAVLTALTIRRKGEKDRIGRWPCFVWLGFLAFIAAGVIYVLYDANAAGNAEKYAAISKYVVFNDAWGTNRGYAWIRSMEVFREFFTTKDKIFGYGPETFRVLMENYYLGELGNVIFDNAHNEYLHYLITIGLFGMLSYMAWLGTSIVWMARNLKDRPEVAACLFALAAYAVQATVNLNLPVAMPVTVQLLAMGVSRQLKKKENESI</sequence>
<accession>A0ABR7NPH4</accession>
<feature type="transmembrane region" description="Helical" evidence="5">
    <location>
        <begin position="166"/>
        <end position="184"/>
    </location>
</feature>
<keyword evidence="4 5" id="KW-0472">Membrane</keyword>
<reference evidence="7 8" key="1">
    <citation type="submission" date="2020-08" db="EMBL/GenBank/DDBJ databases">
        <title>Genome public.</title>
        <authorList>
            <person name="Liu C."/>
            <person name="Sun Q."/>
        </authorList>
    </citation>
    <scope>NUCLEOTIDE SEQUENCE [LARGE SCALE GENOMIC DNA]</scope>
    <source>
        <strain evidence="7 8">BX10</strain>
    </source>
</reference>
<dbReference type="InterPro" id="IPR051533">
    <property type="entry name" value="WaaL-like"/>
</dbReference>
<dbReference type="Pfam" id="PF04932">
    <property type="entry name" value="Wzy_C"/>
    <property type="match status" value="1"/>
</dbReference>
<feature type="transmembrane region" description="Helical" evidence="5">
    <location>
        <begin position="57"/>
        <end position="77"/>
    </location>
</feature>
<comment type="subcellular location">
    <subcellularLocation>
        <location evidence="1">Membrane</location>
        <topology evidence="1">Multi-pass membrane protein</topology>
    </subcellularLocation>
</comment>
<evidence type="ECO:0000256" key="3">
    <source>
        <dbReference type="ARBA" id="ARBA00022989"/>
    </source>
</evidence>
<feature type="transmembrane region" description="Helical" evidence="5">
    <location>
        <begin position="262"/>
        <end position="278"/>
    </location>
</feature>
<feature type="transmembrane region" description="Helical" evidence="5">
    <location>
        <begin position="138"/>
        <end position="157"/>
    </location>
</feature>
<dbReference type="PANTHER" id="PTHR37422">
    <property type="entry name" value="TEICHURONIC ACID BIOSYNTHESIS PROTEIN TUAE"/>
    <property type="match status" value="1"/>
</dbReference>
<feature type="transmembrane region" description="Helical" evidence="5">
    <location>
        <begin position="359"/>
        <end position="380"/>
    </location>
</feature>
<evidence type="ECO:0000259" key="6">
    <source>
        <dbReference type="Pfam" id="PF04932"/>
    </source>
</evidence>
<organism evidence="7 8">
    <name type="scientific">Enterocloster hominis</name>
    <name type="common">ex Liu et al. 2021</name>
    <dbReference type="NCBI Taxonomy" id="2763663"/>
    <lineage>
        <taxon>Bacteria</taxon>
        <taxon>Bacillati</taxon>
        <taxon>Bacillota</taxon>
        <taxon>Clostridia</taxon>
        <taxon>Lachnospirales</taxon>
        <taxon>Lachnospiraceae</taxon>
        <taxon>Enterocloster</taxon>
    </lineage>
</organism>
<feature type="transmembrane region" description="Helical" evidence="5">
    <location>
        <begin position="97"/>
        <end position="118"/>
    </location>
</feature>
<feature type="transmembrane region" description="Helical" evidence="5">
    <location>
        <begin position="287"/>
        <end position="308"/>
    </location>
</feature>
<gene>
    <name evidence="7" type="ORF">H8708_00990</name>
</gene>
<evidence type="ECO:0000256" key="4">
    <source>
        <dbReference type="ARBA" id="ARBA00023136"/>
    </source>
</evidence>
<dbReference type="GO" id="GO:0016874">
    <property type="term" value="F:ligase activity"/>
    <property type="evidence" value="ECO:0007669"/>
    <property type="project" value="UniProtKB-KW"/>
</dbReference>
<evidence type="ECO:0000256" key="2">
    <source>
        <dbReference type="ARBA" id="ARBA00022692"/>
    </source>
</evidence>
<evidence type="ECO:0000256" key="5">
    <source>
        <dbReference type="SAM" id="Phobius"/>
    </source>
</evidence>
<feature type="transmembrane region" description="Helical" evidence="5">
    <location>
        <begin position="461"/>
        <end position="485"/>
    </location>
</feature>
<feature type="transmembrane region" description="Helical" evidence="5">
    <location>
        <begin position="497"/>
        <end position="513"/>
    </location>
</feature>
<feature type="domain" description="O-antigen ligase-related" evidence="6">
    <location>
        <begin position="333"/>
        <end position="476"/>
    </location>
</feature>
<keyword evidence="3 5" id="KW-1133">Transmembrane helix</keyword>
<feature type="transmembrane region" description="Helical" evidence="5">
    <location>
        <begin position="328"/>
        <end position="347"/>
    </location>
</feature>
<feature type="transmembrane region" description="Helical" evidence="5">
    <location>
        <begin position="240"/>
        <end position="256"/>
    </location>
</feature>
<evidence type="ECO:0000256" key="1">
    <source>
        <dbReference type="ARBA" id="ARBA00004141"/>
    </source>
</evidence>
<protein>
    <submittedName>
        <fullName evidence="7">O-antigen ligase family protein</fullName>
    </submittedName>
</protein>
<dbReference type="RefSeq" id="WP_262426697.1">
    <property type="nucleotide sequence ID" value="NZ_JACRTJ010000003.1"/>
</dbReference>
<dbReference type="InterPro" id="IPR007016">
    <property type="entry name" value="O-antigen_ligase-rel_domated"/>
</dbReference>